<evidence type="ECO:0000259" key="8">
    <source>
        <dbReference type="Pfam" id="PF23914"/>
    </source>
</evidence>
<evidence type="ECO:0000256" key="1">
    <source>
        <dbReference type="ARBA" id="ARBA00004196"/>
    </source>
</evidence>
<keyword evidence="2" id="KW-0677">Repeat</keyword>
<evidence type="ECO:0000256" key="3">
    <source>
        <dbReference type="ARBA" id="ARBA00022748"/>
    </source>
</evidence>
<dbReference type="RefSeq" id="WP_189403083.1">
    <property type="nucleotide sequence ID" value="NZ_BMXP01000001.1"/>
</dbReference>
<feature type="transmembrane region" description="Helical" evidence="6">
    <location>
        <begin position="6"/>
        <end position="27"/>
    </location>
</feature>
<dbReference type="GO" id="GO:0030313">
    <property type="term" value="C:cell envelope"/>
    <property type="evidence" value="ECO:0007669"/>
    <property type="project" value="UniProtKB-SubCell"/>
</dbReference>
<dbReference type="InterPro" id="IPR019734">
    <property type="entry name" value="TPR_rpt"/>
</dbReference>
<accession>A0A918MUT7</accession>
<name>A0A918MUT7_9ALTE</name>
<sequence length="415" mass="45153">MSWAVFYLIVSALLTLVLVLIAAPWFIRRQHAKADYLSNTQIIRQRLSELEREYSEGLISDADKAQAEQELKLALVDESAFVSERRKGARGPLITGAVLAIAAGVAVYASVSHLPQLKRAQDAIDNLPTLSERLARGDMASFTQQDVADLTLAIRQRLRQQPEDDRGWMYLGRLMMSLGQDAQALDAIERAVKLAPQSRENRITLAQMLMSSGEAAQLTRAQSILADSLKQTPQNDNLALMMAVVSAQLGDLATTQQYFGQVKDKLPADGTVANNLRNRIATLTARAQGAPTPDSGEAATGFSITVTAGDKARDAMPDTGYLIVFAQDADSDNRMPAAVIKIPLPDLPSTVQLSTDNAMMPQYTLQELKNVRIVARVSLDGDVAAAEGEWQGEVTEQVRPGEMPALTITINEELL</sequence>
<keyword evidence="10" id="KW-1185">Reference proteome</keyword>
<dbReference type="InterPro" id="IPR056412">
    <property type="entry name" value="Ig_CycH"/>
</dbReference>
<reference evidence="9" key="1">
    <citation type="journal article" date="2014" name="Int. J. Syst. Evol. Microbiol.">
        <title>Complete genome sequence of Corynebacterium casei LMG S-19264T (=DSM 44701T), isolated from a smear-ripened cheese.</title>
        <authorList>
            <consortium name="US DOE Joint Genome Institute (JGI-PGF)"/>
            <person name="Walter F."/>
            <person name="Albersmeier A."/>
            <person name="Kalinowski J."/>
            <person name="Ruckert C."/>
        </authorList>
    </citation>
    <scope>NUCLEOTIDE SEQUENCE</scope>
    <source>
        <strain evidence="9">KCTC 22164</strain>
    </source>
</reference>
<comment type="caution">
    <text evidence="9">The sequence shown here is derived from an EMBL/GenBank/DDBJ whole genome shotgun (WGS) entry which is preliminary data.</text>
</comment>
<dbReference type="InterPro" id="IPR017560">
    <property type="entry name" value="Cyt_c_biogenesis_CcmI"/>
</dbReference>
<dbReference type="InterPro" id="IPR051263">
    <property type="entry name" value="C-type_cytochrome_biogenesis"/>
</dbReference>
<dbReference type="InterPro" id="IPR011990">
    <property type="entry name" value="TPR-like_helical_dom_sf"/>
</dbReference>
<gene>
    <name evidence="9" type="ORF">GCM10007391_00490</name>
</gene>
<dbReference type="InterPro" id="IPR056413">
    <property type="entry name" value="TPR_CcmH_CycH"/>
</dbReference>
<keyword evidence="3" id="KW-0201">Cytochrome c-type biogenesis</keyword>
<dbReference type="SUPFAM" id="SSF48452">
    <property type="entry name" value="TPR-like"/>
    <property type="match status" value="1"/>
</dbReference>
<comment type="subcellular location">
    <subcellularLocation>
        <location evidence="1">Cell envelope</location>
    </subcellularLocation>
</comment>
<feature type="domain" description="Cytochrome c-type biogenesis protein H TPR" evidence="8">
    <location>
        <begin position="116"/>
        <end position="270"/>
    </location>
</feature>
<dbReference type="Pfam" id="PF23892">
    <property type="entry name" value="Ig_CycH"/>
    <property type="match status" value="1"/>
</dbReference>
<dbReference type="Pfam" id="PF23914">
    <property type="entry name" value="TPR_CcmH_CycH"/>
    <property type="match status" value="1"/>
</dbReference>
<dbReference type="Gene3D" id="1.25.40.10">
    <property type="entry name" value="Tetratricopeptide repeat domain"/>
    <property type="match status" value="1"/>
</dbReference>
<proteinExistence type="predicted"/>
<feature type="transmembrane region" description="Helical" evidence="6">
    <location>
        <begin position="93"/>
        <end position="111"/>
    </location>
</feature>
<evidence type="ECO:0000313" key="9">
    <source>
        <dbReference type="EMBL" id="GGW72878.1"/>
    </source>
</evidence>
<evidence type="ECO:0000259" key="7">
    <source>
        <dbReference type="Pfam" id="PF23892"/>
    </source>
</evidence>
<protein>
    <submittedName>
        <fullName evidence="9">C-type cytochrome biogenesis protein CcmI</fullName>
    </submittedName>
</protein>
<dbReference type="GO" id="GO:0005886">
    <property type="term" value="C:plasma membrane"/>
    <property type="evidence" value="ECO:0007669"/>
    <property type="project" value="TreeGrafter"/>
</dbReference>
<feature type="repeat" description="TPR" evidence="5">
    <location>
        <begin position="165"/>
        <end position="198"/>
    </location>
</feature>
<evidence type="ECO:0000256" key="4">
    <source>
        <dbReference type="ARBA" id="ARBA00022803"/>
    </source>
</evidence>
<keyword evidence="6" id="KW-1133">Transmembrane helix</keyword>
<reference evidence="9" key="2">
    <citation type="submission" date="2020-09" db="EMBL/GenBank/DDBJ databases">
        <authorList>
            <person name="Sun Q."/>
            <person name="Kim S."/>
        </authorList>
    </citation>
    <scope>NUCLEOTIDE SEQUENCE</scope>
    <source>
        <strain evidence="9">KCTC 22164</strain>
    </source>
</reference>
<organism evidence="9 10">
    <name type="scientific">Alteromonas halophila</name>
    <dbReference type="NCBI Taxonomy" id="516698"/>
    <lineage>
        <taxon>Bacteria</taxon>
        <taxon>Pseudomonadati</taxon>
        <taxon>Pseudomonadota</taxon>
        <taxon>Gammaproteobacteria</taxon>
        <taxon>Alteromonadales</taxon>
        <taxon>Alteromonadaceae</taxon>
        <taxon>Alteromonas/Salinimonas group</taxon>
        <taxon>Alteromonas</taxon>
    </lineage>
</organism>
<dbReference type="PROSITE" id="PS50005">
    <property type="entry name" value="TPR"/>
    <property type="match status" value="1"/>
</dbReference>
<evidence type="ECO:0000313" key="10">
    <source>
        <dbReference type="Proteomes" id="UP000631300"/>
    </source>
</evidence>
<dbReference type="AlphaFoldDB" id="A0A918MUT7"/>
<dbReference type="PANTHER" id="PTHR47870">
    <property type="entry name" value="CYTOCHROME C-TYPE BIOGENESIS PROTEIN CCMH"/>
    <property type="match status" value="1"/>
</dbReference>
<dbReference type="EMBL" id="BMXP01000001">
    <property type="protein sequence ID" value="GGW72878.1"/>
    <property type="molecule type" value="Genomic_DNA"/>
</dbReference>
<dbReference type="PANTHER" id="PTHR47870:SF1">
    <property type="entry name" value="CYTOCHROME C-TYPE BIOGENESIS PROTEIN CCMH"/>
    <property type="match status" value="1"/>
</dbReference>
<feature type="domain" description="Cytochrome c-type biogenesis protein H Ig-like" evidence="7">
    <location>
        <begin position="304"/>
        <end position="411"/>
    </location>
</feature>
<evidence type="ECO:0000256" key="6">
    <source>
        <dbReference type="SAM" id="Phobius"/>
    </source>
</evidence>
<dbReference type="NCBIfam" id="TIGR03142">
    <property type="entry name" value="cytochro_ccmI"/>
    <property type="match status" value="1"/>
</dbReference>
<dbReference type="GO" id="GO:0017004">
    <property type="term" value="P:cytochrome complex assembly"/>
    <property type="evidence" value="ECO:0007669"/>
    <property type="project" value="UniProtKB-KW"/>
</dbReference>
<evidence type="ECO:0000256" key="2">
    <source>
        <dbReference type="ARBA" id="ARBA00022737"/>
    </source>
</evidence>
<keyword evidence="6" id="KW-0472">Membrane</keyword>
<dbReference type="Proteomes" id="UP000631300">
    <property type="component" value="Unassembled WGS sequence"/>
</dbReference>
<evidence type="ECO:0000256" key="5">
    <source>
        <dbReference type="PROSITE-ProRule" id="PRU00339"/>
    </source>
</evidence>
<keyword evidence="4 5" id="KW-0802">TPR repeat</keyword>
<keyword evidence="6" id="KW-0812">Transmembrane</keyword>